<evidence type="ECO:0000313" key="1">
    <source>
        <dbReference type="EMBL" id="KAJ3519266.1"/>
    </source>
</evidence>
<protein>
    <submittedName>
        <fullName evidence="1">Uncharacterized protein</fullName>
    </submittedName>
</protein>
<reference evidence="1" key="1">
    <citation type="submission" date="2022-07" db="EMBL/GenBank/DDBJ databases">
        <title>Genome Sequence of Phlebia brevispora.</title>
        <authorList>
            <person name="Buettner E."/>
        </authorList>
    </citation>
    <scope>NUCLEOTIDE SEQUENCE</scope>
    <source>
        <strain evidence="1">MPL23</strain>
    </source>
</reference>
<name>A0ACC1RIU6_9APHY</name>
<accession>A0ACC1RIU6</accession>
<organism evidence="1 2">
    <name type="scientific">Phlebia brevispora</name>
    <dbReference type="NCBI Taxonomy" id="194682"/>
    <lineage>
        <taxon>Eukaryota</taxon>
        <taxon>Fungi</taxon>
        <taxon>Dikarya</taxon>
        <taxon>Basidiomycota</taxon>
        <taxon>Agaricomycotina</taxon>
        <taxon>Agaricomycetes</taxon>
        <taxon>Polyporales</taxon>
        <taxon>Meruliaceae</taxon>
        <taxon>Phlebia</taxon>
    </lineage>
</organism>
<evidence type="ECO:0000313" key="2">
    <source>
        <dbReference type="Proteomes" id="UP001148662"/>
    </source>
</evidence>
<keyword evidence="2" id="KW-1185">Reference proteome</keyword>
<sequence length="530" mass="60531">MLLLRTCAVIRVLAARSSAIAWPSSLNTHEAPEGEQEGVDVEGVGIHGGQNEEGGEFFTEPSDISYEVHPLMNGRPCDESGNVLDDPDSLSQPRTTAAYNDWTPYDSRIQFETAMLLFERTKMSQKNVNTLLELWAASLIQYGGVPPFTDCNDLHAKIDATPLGDAPWTSFKTKFTGTLPENPPSWMTAEYEVWHRNARVCARNMISNPDFAEEFDVAPYREWDNTFERRYNNLFSGDWAWRQADKYTAADEDYHGAMYCPFVIGSDKTTVSVAMGQNDYWPLYFSWGNVWNNVRRAHRNVLVVLGFLAIPKADKQSAKDPLFRKFRRQLFHSSLAVILRSLLPKAGEPKYDIVQCPDGHFHRTVYTIGPYIADYMEQVLVCNIVQGCCPKYRKNLEEIWDGNLRSYQHTELVIQAFDLRTLWEDYGIVGDLIPFTNDFPYADIHELMSGDLLHQIIKGCFKDHLVDWVGEYLILEHGEARASGIMDQIDRRIAAVPAFIGLRNFKQGRDFKQWTGDDSKGLMKVCRSRF</sequence>
<dbReference type="EMBL" id="JANHOG010002862">
    <property type="protein sequence ID" value="KAJ3519266.1"/>
    <property type="molecule type" value="Genomic_DNA"/>
</dbReference>
<comment type="caution">
    <text evidence="1">The sequence shown here is derived from an EMBL/GenBank/DDBJ whole genome shotgun (WGS) entry which is preliminary data.</text>
</comment>
<gene>
    <name evidence="1" type="ORF">NM688_g9324</name>
</gene>
<dbReference type="Proteomes" id="UP001148662">
    <property type="component" value="Unassembled WGS sequence"/>
</dbReference>
<proteinExistence type="predicted"/>